<evidence type="ECO:0000256" key="1">
    <source>
        <dbReference type="SAM" id="Phobius"/>
    </source>
</evidence>
<dbReference type="RefSeq" id="WP_120176769.1">
    <property type="nucleotide sequence ID" value="NZ_AP018786.1"/>
</dbReference>
<keyword evidence="1" id="KW-0472">Membrane</keyword>
<reference evidence="2 3" key="1">
    <citation type="journal article" date="2018" name="Int. J. Syst. Evol. Microbiol.">
        <title>Mesosutterella multiformis gen. nov., sp. nov., a member of the family Sutterellaceae and Sutterella megalosphaeroides sp. nov., isolated from human faeces.</title>
        <authorList>
            <person name="Sakamoto M."/>
            <person name="Ikeyama N."/>
            <person name="Kunihiro T."/>
            <person name="Iino T."/>
            <person name="Yuki M."/>
            <person name="Ohkuma M."/>
        </authorList>
    </citation>
    <scope>NUCLEOTIDE SEQUENCE [LARGE SCALE GENOMIC DNA]</scope>
    <source>
        <strain evidence="2 3">6FBBBH3</strain>
    </source>
</reference>
<dbReference type="KEGG" id="sutt:SUTMEG_10230"/>
<protein>
    <submittedName>
        <fullName evidence="2">Uncharacterized protein</fullName>
    </submittedName>
</protein>
<dbReference type="AlphaFoldDB" id="A0A2Z6I9U8"/>
<keyword evidence="1" id="KW-0812">Transmembrane</keyword>
<feature type="transmembrane region" description="Helical" evidence="1">
    <location>
        <begin position="27"/>
        <end position="48"/>
    </location>
</feature>
<accession>A0A2Z6I9U8</accession>
<organism evidence="2 3">
    <name type="scientific">Sutterella megalosphaeroides</name>
    <dbReference type="NCBI Taxonomy" id="2494234"/>
    <lineage>
        <taxon>Bacteria</taxon>
        <taxon>Pseudomonadati</taxon>
        <taxon>Pseudomonadota</taxon>
        <taxon>Betaproteobacteria</taxon>
        <taxon>Burkholderiales</taxon>
        <taxon>Sutterellaceae</taxon>
        <taxon>Sutterella</taxon>
    </lineage>
</organism>
<proteinExistence type="predicted"/>
<gene>
    <name evidence="2" type="ORF">SUTMEG_10230</name>
</gene>
<evidence type="ECO:0000313" key="2">
    <source>
        <dbReference type="EMBL" id="BBF23132.1"/>
    </source>
</evidence>
<keyword evidence="1" id="KW-1133">Transmembrane helix</keyword>
<keyword evidence="3" id="KW-1185">Reference proteome</keyword>
<evidence type="ECO:0000313" key="3">
    <source>
        <dbReference type="Proteomes" id="UP000271003"/>
    </source>
</evidence>
<dbReference type="Proteomes" id="UP000271003">
    <property type="component" value="Chromosome"/>
</dbReference>
<sequence>MTATTATQPTRPQDARANARRGESGGILLYAAFAVILLSSLAFLMTTLTPNTLSGVMDLKKYIESLNTEVGEVPEETPPPQIVVDYGSVIDAGFQQAAAAAGMDPKDYILAFWQWSDPWYILDSDGKKHYFLIDNPKDVSGGVIHDWPNEKFIVNLTVKPMDGLNRTLKFTLVYPWPH</sequence>
<name>A0A2Z6I9U8_9BURK</name>
<dbReference type="EMBL" id="AP018786">
    <property type="protein sequence ID" value="BBF23132.1"/>
    <property type="molecule type" value="Genomic_DNA"/>
</dbReference>